<dbReference type="SUPFAM" id="SSF48403">
    <property type="entry name" value="Ankyrin repeat"/>
    <property type="match status" value="1"/>
</dbReference>
<keyword evidence="2 3" id="KW-0040">ANK repeat</keyword>
<dbReference type="Gene3D" id="1.25.40.20">
    <property type="entry name" value="Ankyrin repeat-containing domain"/>
    <property type="match status" value="2"/>
</dbReference>
<dbReference type="Pfam" id="PF12796">
    <property type="entry name" value="Ank_2"/>
    <property type="match status" value="2"/>
</dbReference>
<reference evidence="4 5" key="1">
    <citation type="journal article" date="2010" name="Stand. Genomic Sci.">
        <title>Complete genome sequence of Cellulophaga algicola type strain (IC166).</title>
        <authorList>
            <person name="Abt B."/>
            <person name="Lu M."/>
            <person name="Misra M."/>
            <person name="Han C."/>
            <person name="Nolan M."/>
            <person name="Lucas S."/>
            <person name="Hammon N."/>
            <person name="Deshpande S."/>
            <person name="Cheng J.F."/>
            <person name="Tapia R."/>
            <person name="Goodwin L."/>
            <person name="Pitluck S."/>
            <person name="Liolios K."/>
            <person name="Pagani I."/>
            <person name="Ivanova N."/>
            <person name="Mavromatis K."/>
            <person name="Ovchinikova G."/>
            <person name="Pati A."/>
            <person name="Chen A."/>
            <person name="Palaniappan K."/>
            <person name="Land M."/>
            <person name="Hauser L."/>
            <person name="Chang Y.J."/>
            <person name="Jeffries C.D."/>
            <person name="Detter J.C."/>
            <person name="Brambilla E."/>
            <person name="Rohde M."/>
            <person name="Tindall B.J."/>
            <person name="Goker M."/>
            <person name="Woyke T."/>
            <person name="Bristow J."/>
            <person name="Eisen J.A."/>
            <person name="Markowitz V."/>
            <person name="Hugenholtz P."/>
            <person name="Kyrpides N.C."/>
            <person name="Klenk H.P."/>
            <person name="Lapidus A."/>
        </authorList>
    </citation>
    <scope>NUCLEOTIDE SEQUENCE [LARGE SCALE GENOMIC DNA]</scope>
    <source>
        <strain evidence="5">DSM 14237 / IC166 / ACAM 630</strain>
    </source>
</reference>
<name>E6X4Y4_CELAD</name>
<proteinExistence type="predicted"/>
<dbReference type="PANTHER" id="PTHR24126:SF14">
    <property type="entry name" value="ANK_REP_REGION DOMAIN-CONTAINING PROTEIN"/>
    <property type="match status" value="1"/>
</dbReference>
<gene>
    <name evidence="4" type="ordered locus">Celal_3204</name>
</gene>
<dbReference type="PROSITE" id="PS50088">
    <property type="entry name" value="ANK_REPEAT"/>
    <property type="match status" value="3"/>
</dbReference>
<dbReference type="eggNOG" id="COG0666">
    <property type="taxonomic scope" value="Bacteria"/>
</dbReference>
<feature type="repeat" description="ANK" evidence="3">
    <location>
        <begin position="157"/>
        <end position="189"/>
    </location>
</feature>
<dbReference type="RefSeq" id="WP_013551937.1">
    <property type="nucleotide sequence ID" value="NC_014934.1"/>
</dbReference>
<evidence type="ECO:0000256" key="1">
    <source>
        <dbReference type="ARBA" id="ARBA00022737"/>
    </source>
</evidence>
<dbReference type="AlphaFoldDB" id="E6X4Y4"/>
<dbReference type="HOGENOM" id="CLU_896286_0_0_10"/>
<organism evidence="4 5">
    <name type="scientific">Cellulophaga algicola (strain DSM 14237 / IC166 / ACAM 630)</name>
    <dbReference type="NCBI Taxonomy" id="688270"/>
    <lineage>
        <taxon>Bacteria</taxon>
        <taxon>Pseudomonadati</taxon>
        <taxon>Bacteroidota</taxon>
        <taxon>Flavobacteriia</taxon>
        <taxon>Flavobacteriales</taxon>
        <taxon>Flavobacteriaceae</taxon>
        <taxon>Cellulophaga</taxon>
    </lineage>
</organism>
<dbReference type="EMBL" id="CP002453">
    <property type="protein sequence ID" value="ADV50476.1"/>
    <property type="molecule type" value="Genomic_DNA"/>
</dbReference>
<dbReference type="InterPro" id="IPR036770">
    <property type="entry name" value="Ankyrin_rpt-contain_sf"/>
</dbReference>
<dbReference type="KEGG" id="cao:Celal_3204"/>
<dbReference type="InterPro" id="IPR002110">
    <property type="entry name" value="Ankyrin_rpt"/>
</dbReference>
<feature type="repeat" description="ANK" evidence="3">
    <location>
        <begin position="87"/>
        <end position="119"/>
    </location>
</feature>
<dbReference type="PROSITE" id="PS50297">
    <property type="entry name" value="ANK_REP_REGION"/>
    <property type="match status" value="3"/>
</dbReference>
<evidence type="ECO:0000256" key="2">
    <source>
        <dbReference type="ARBA" id="ARBA00023043"/>
    </source>
</evidence>
<evidence type="ECO:0000313" key="5">
    <source>
        <dbReference type="Proteomes" id="UP000008634"/>
    </source>
</evidence>
<keyword evidence="1" id="KW-0677">Repeat</keyword>
<accession>E6X4Y4</accession>
<dbReference type="PANTHER" id="PTHR24126">
    <property type="entry name" value="ANKYRIN REPEAT, PH AND SEC7 DOMAIN CONTAINING PROTEIN SECG-RELATED"/>
    <property type="match status" value="1"/>
</dbReference>
<evidence type="ECO:0000313" key="4">
    <source>
        <dbReference type="EMBL" id="ADV50476.1"/>
    </source>
</evidence>
<sequence length="310" mass="34565">MDKERLEKKIIEVDAMTQEEREYNFIGDAEMNCELEVFELYLERGISVNYRTSSGNSVLLEAASSSHLENVNYFLSKGADVNVIDKYNYSPLRYASFYGDHEICKLLIDAGADIEFMDSEDYSILAASLKRADRQPQNAIVVKHLIEAGVDLTKTINGVTPLYRACKIGSYEIAKLFIDAGVDVNEPDENESVAIAAAANYPEIIKLLLSHGAHPSPFDKNVYNIMPLTMVAKCGNVASMKLLIEAGGDINDKKIDPIIFEAVKWGNAEMVAFLIEQRVDLSRCSEDGKTIQDQIRSSTGKEIEEMISRK</sequence>
<keyword evidence="5" id="KW-1185">Reference proteome</keyword>
<protein>
    <submittedName>
        <fullName evidence="4">Ankyrin</fullName>
    </submittedName>
</protein>
<feature type="repeat" description="ANK" evidence="3">
    <location>
        <begin position="54"/>
        <end position="86"/>
    </location>
</feature>
<dbReference type="Proteomes" id="UP000008634">
    <property type="component" value="Chromosome"/>
</dbReference>
<dbReference type="STRING" id="688270.Celal_3204"/>
<evidence type="ECO:0000256" key="3">
    <source>
        <dbReference type="PROSITE-ProRule" id="PRU00023"/>
    </source>
</evidence>
<dbReference type="SMART" id="SM00248">
    <property type="entry name" value="ANK"/>
    <property type="match status" value="7"/>
</dbReference>
<dbReference type="OrthoDB" id="407974at2"/>